<gene>
    <name evidence="3" type="primary">KAFR0B05330</name>
    <name evidence="3" type="ORF">KAFR_0B05330</name>
</gene>
<dbReference type="RefSeq" id="XP_003955963.1">
    <property type="nucleotide sequence ID" value="XM_003955914.1"/>
</dbReference>
<dbReference type="Pfam" id="PF12194">
    <property type="entry name" value="Ste5_C"/>
    <property type="match status" value="1"/>
</dbReference>
<dbReference type="Proteomes" id="UP000005220">
    <property type="component" value="Chromosome 2"/>
</dbReference>
<keyword evidence="4" id="KW-1185">Reference proteome</keyword>
<dbReference type="GeneID" id="13884710"/>
<dbReference type="InterPro" id="IPR038382">
    <property type="entry name" value="Ste5_C_sf"/>
</dbReference>
<dbReference type="EMBL" id="HE650822">
    <property type="protein sequence ID" value="CCF56828.1"/>
    <property type="molecule type" value="Genomic_DNA"/>
</dbReference>
<dbReference type="STRING" id="1071382.H2AR28"/>
<evidence type="ECO:0000259" key="2">
    <source>
        <dbReference type="Pfam" id="PF12194"/>
    </source>
</evidence>
<sequence>MSQTPKDSIPHRNNRGSLFLPYTPLTTPRLNSTLSSANESFEDSPSSTKSKTWKGKFSKFQRSSARKKKNESPSSAFTFSPITRSATSLSPSNNIITTPSTSHPDNHPFRTSSLPRPNSQLFNSGSRSVSNALSESKGLRDEVPISSTVPFGLPVPSASEKKSFLNACCTLCEEPISNRTNGERVIELVCRHLIHQECLCVSFETSAPSNNSDMSSNFPECSKCLTERQRTVKCVPKNDEIMDKLVSEFLIKRSFSDSPTLTHPQFSLSTPIISPIPSPVQQIERQSLIQPTPVSTLGSLAFPLQDAPATRSRMTPLGNTNRFSFFPSSHNRDASLSSKSTRGTDFSVLHNSLNNTSNSFLSNENVPVPLLRSYFLEAFLSKHDKVPGWKLDSLFGLLRLVDRLMVSTDGKIFKECWCYLFEHGIIIAFTDESKSVTNSDNIVLEATFTNIKMFAPIVNIKVDTVESSVLKCTISQHNKSENDILFLTETLNTDSSQIIQKWISGLLDPELSFNEYNFTSTLPLPPVMKNISQNDASSDTFTGLISSNKILELTSMENKHGSVMIRRGLTLPNDENTIDNMATMMTTISSILSLKRERPDDLVIIFQIDFFKVKNNDDILNFYNILKALLLKFPECKFCAVNTAGFIIDYGLITEKVEGPDYFQVINKVDGTIKFEPTWLKSLLFPQEIRHNVAIVIVSNSSMEADKSCLLMDYNPFASNGRRRPNELKVKVGYLNIDYSDKINELIEIDSWSVLLEALCYSFTLNFDEDEGSEYDESTDSTSVSDAQSLTTLQISTPINNGNSDSLSPLELGQELKALTVNGRTAKASGKSEISDITKPAKPLNTDASLNNALLNDIDKAIAELNRDDLLSPTTKNSSEGSIQSEFYGYL</sequence>
<feature type="compositionally biased region" description="Polar residues" evidence="1">
    <location>
        <begin position="72"/>
        <end position="127"/>
    </location>
</feature>
<evidence type="ECO:0000313" key="4">
    <source>
        <dbReference type="Proteomes" id="UP000005220"/>
    </source>
</evidence>
<evidence type="ECO:0000256" key="1">
    <source>
        <dbReference type="SAM" id="MobiDB-lite"/>
    </source>
</evidence>
<feature type="domain" description="Protein Ste5 Fus3-binding" evidence="2">
    <location>
        <begin position="586"/>
        <end position="773"/>
    </location>
</feature>
<accession>H2AR28</accession>
<dbReference type="FunCoup" id="H2AR28">
    <property type="interactions" value="120"/>
</dbReference>
<dbReference type="GO" id="GO:0005546">
    <property type="term" value="F:phosphatidylinositol-4,5-bisphosphate binding"/>
    <property type="evidence" value="ECO:0007669"/>
    <property type="project" value="EnsemblFungi"/>
</dbReference>
<feature type="compositionally biased region" description="Basic residues" evidence="1">
    <location>
        <begin position="51"/>
        <end position="69"/>
    </location>
</feature>
<dbReference type="OrthoDB" id="299997at2759"/>
<dbReference type="GO" id="GO:0005078">
    <property type="term" value="F:MAP-kinase scaffold activity"/>
    <property type="evidence" value="ECO:0007669"/>
    <property type="project" value="EnsemblFungi"/>
</dbReference>
<dbReference type="eggNOG" id="ENOG502QQID">
    <property type="taxonomic scope" value="Eukaryota"/>
</dbReference>
<feature type="compositionally biased region" description="Polar residues" evidence="1">
    <location>
        <begin position="24"/>
        <end position="50"/>
    </location>
</feature>
<proteinExistence type="predicted"/>
<dbReference type="InterPro" id="IPR021106">
    <property type="entry name" value="Ste5_Fus3-bd_dom"/>
</dbReference>
<dbReference type="GO" id="GO:0001403">
    <property type="term" value="P:invasive growth in response to glucose limitation"/>
    <property type="evidence" value="ECO:0007669"/>
    <property type="project" value="EnsemblFungi"/>
</dbReference>
<dbReference type="HOGENOM" id="CLU_013813_0_0_1"/>
<dbReference type="InParanoid" id="H2AR28"/>
<dbReference type="AlphaFoldDB" id="H2AR28"/>
<reference evidence="3 4" key="1">
    <citation type="journal article" date="2011" name="Proc. Natl. Acad. Sci. U.S.A.">
        <title>Evolutionary erosion of yeast sex chromosomes by mating-type switching accidents.</title>
        <authorList>
            <person name="Gordon J.L."/>
            <person name="Armisen D."/>
            <person name="Proux-Wera E."/>
            <person name="Oheigeartaigh S.S."/>
            <person name="Byrne K.P."/>
            <person name="Wolfe K.H."/>
        </authorList>
    </citation>
    <scope>NUCLEOTIDE SEQUENCE [LARGE SCALE GENOMIC DNA]</scope>
    <source>
        <strain evidence="4">ATCC 22294 / BCRC 22015 / CBS 2517 / CECT 1963 / NBRC 1671 / NRRL Y-8276</strain>
    </source>
</reference>
<protein>
    <recommendedName>
        <fullName evidence="2">Protein Ste5 Fus3-binding domain-containing protein</fullName>
    </recommendedName>
</protein>
<organism evidence="3 4">
    <name type="scientific">Kazachstania africana (strain ATCC 22294 / BCRC 22015 / CBS 2517 / CECT 1963 / NBRC 1671 / NRRL Y-8276)</name>
    <name type="common">Yeast</name>
    <name type="synonym">Kluyveromyces africanus</name>
    <dbReference type="NCBI Taxonomy" id="1071382"/>
    <lineage>
        <taxon>Eukaryota</taxon>
        <taxon>Fungi</taxon>
        <taxon>Dikarya</taxon>
        <taxon>Ascomycota</taxon>
        <taxon>Saccharomycotina</taxon>
        <taxon>Saccharomycetes</taxon>
        <taxon>Saccharomycetales</taxon>
        <taxon>Saccharomycetaceae</taxon>
        <taxon>Kazachstania</taxon>
    </lineage>
</organism>
<dbReference type="GO" id="GO:0043409">
    <property type="term" value="P:negative regulation of MAPK cascade"/>
    <property type="evidence" value="ECO:0007669"/>
    <property type="project" value="EnsemblFungi"/>
</dbReference>
<feature type="region of interest" description="Disordered" evidence="1">
    <location>
        <begin position="1"/>
        <end position="127"/>
    </location>
</feature>
<dbReference type="GO" id="GO:0031681">
    <property type="term" value="F:G-protein beta-subunit binding"/>
    <property type="evidence" value="ECO:0007669"/>
    <property type="project" value="EnsemblFungi"/>
</dbReference>
<dbReference type="Gene3D" id="3.40.50.11070">
    <property type="entry name" value="Protein Ste5, Fus3-binding domain"/>
    <property type="match status" value="1"/>
</dbReference>
<evidence type="ECO:0000313" key="3">
    <source>
        <dbReference type="EMBL" id="CCF56828.1"/>
    </source>
</evidence>
<dbReference type="KEGG" id="kaf:KAFR_0B05330"/>
<dbReference type="GO" id="GO:0000750">
    <property type="term" value="P:pheromone-dependent signal transduction involved in conjugation with cellular fusion"/>
    <property type="evidence" value="ECO:0007669"/>
    <property type="project" value="EnsemblFungi"/>
</dbReference>
<name>H2AR28_KAZAF</name>
<dbReference type="GO" id="GO:0005634">
    <property type="term" value="C:nucleus"/>
    <property type="evidence" value="ECO:0007669"/>
    <property type="project" value="EnsemblFungi"/>
</dbReference>
<dbReference type="GO" id="GO:0005737">
    <property type="term" value="C:cytoplasm"/>
    <property type="evidence" value="ECO:0007669"/>
    <property type="project" value="EnsemblFungi"/>
</dbReference>
<dbReference type="GO" id="GO:0070867">
    <property type="term" value="C:mating projection tip membrane"/>
    <property type="evidence" value="ECO:0007669"/>
    <property type="project" value="EnsemblFungi"/>
</dbReference>